<evidence type="ECO:0000313" key="2">
    <source>
        <dbReference type="EMBL" id="MBB3987074.1"/>
    </source>
</evidence>
<reference evidence="2 3" key="1">
    <citation type="submission" date="2020-08" db="EMBL/GenBank/DDBJ databases">
        <title>Genomic Encyclopedia of Type Strains, Phase IV (KMG-IV): sequencing the most valuable type-strain genomes for metagenomic binning, comparative biology and taxonomic classification.</title>
        <authorList>
            <person name="Goeker M."/>
        </authorList>
    </citation>
    <scope>NUCLEOTIDE SEQUENCE [LARGE SCALE GENOMIC DNA]</scope>
    <source>
        <strain evidence="2 3">DSM 102235</strain>
    </source>
</reference>
<dbReference type="AlphaFoldDB" id="A0A7W6DXI6"/>
<dbReference type="InterPro" id="IPR038158">
    <property type="entry name" value="H-NOX_domain_sf"/>
</dbReference>
<dbReference type="EMBL" id="JACIEJ010000008">
    <property type="protein sequence ID" value="MBB3987074.1"/>
    <property type="molecule type" value="Genomic_DNA"/>
</dbReference>
<accession>A0A7W6DXI6</accession>
<dbReference type="GO" id="GO:0020037">
    <property type="term" value="F:heme binding"/>
    <property type="evidence" value="ECO:0007669"/>
    <property type="project" value="InterPro"/>
</dbReference>
<evidence type="ECO:0000313" key="3">
    <source>
        <dbReference type="Proteomes" id="UP000541426"/>
    </source>
</evidence>
<gene>
    <name evidence="2" type="ORF">GGQ68_003418</name>
</gene>
<name>A0A7W6DXI6_9RHOB</name>
<evidence type="ECO:0000259" key="1">
    <source>
        <dbReference type="Pfam" id="PF07700"/>
    </source>
</evidence>
<dbReference type="Proteomes" id="UP000541426">
    <property type="component" value="Unassembled WGS sequence"/>
</dbReference>
<sequence>MHGLILRTFQVFVQDTYGPEAWLDISGRANLEIVDFEAMLIYPPETYDAVITASEDVMHKPRDVFLEDVGTYLVSHPNSEGLRRLLRFGGVDYIDFMHSLDDLPDRARLVVADLNLPSLEMHDDGQNQYRLLVGPGLPGFGHVMVGVLRAIADDYGALVLLDSRAETAAEVQVVEISLFETAFAEGREFDLAGRTPLRGGAG</sequence>
<dbReference type="Gene3D" id="3.90.1520.10">
    <property type="entry name" value="H-NOX domain"/>
    <property type="match status" value="1"/>
</dbReference>
<organism evidence="2 3">
    <name type="scientific">Sagittula marina</name>
    <dbReference type="NCBI Taxonomy" id="943940"/>
    <lineage>
        <taxon>Bacteria</taxon>
        <taxon>Pseudomonadati</taxon>
        <taxon>Pseudomonadota</taxon>
        <taxon>Alphaproteobacteria</taxon>
        <taxon>Rhodobacterales</taxon>
        <taxon>Roseobacteraceae</taxon>
        <taxon>Sagittula</taxon>
    </lineage>
</organism>
<dbReference type="SUPFAM" id="SSF111126">
    <property type="entry name" value="Ligand-binding domain in the NO signalling and Golgi transport"/>
    <property type="match status" value="1"/>
</dbReference>
<comment type="caution">
    <text evidence="2">The sequence shown here is derived from an EMBL/GenBank/DDBJ whole genome shotgun (WGS) entry which is preliminary data.</text>
</comment>
<dbReference type="PANTHER" id="PTHR45655">
    <property type="entry name" value="GUANYLATE CYCLASE SOLUBLE SUBUNIT BETA-2"/>
    <property type="match status" value="1"/>
</dbReference>
<dbReference type="Pfam" id="PF07700">
    <property type="entry name" value="HNOB"/>
    <property type="match status" value="1"/>
</dbReference>
<keyword evidence="3" id="KW-1185">Reference proteome</keyword>
<proteinExistence type="predicted"/>
<dbReference type="InterPro" id="IPR024096">
    <property type="entry name" value="NO_sig/Golgi_transp_ligand-bd"/>
</dbReference>
<dbReference type="InterPro" id="IPR011644">
    <property type="entry name" value="Heme_NO-bd"/>
</dbReference>
<feature type="domain" description="Heme NO-binding" evidence="1">
    <location>
        <begin position="2"/>
        <end position="156"/>
    </location>
</feature>
<protein>
    <recommendedName>
        <fullName evidence="1">Heme NO-binding domain-containing protein</fullName>
    </recommendedName>
</protein>
<dbReference type="PANTHER" id="PTHR45655:SF13">
    <property type="entry name" value="SOLUBLE GUANYLATE CYCLASE GCY-32-RELATED"/>
    <property type="match status" value="1"/>
</dbReference>
<dbReference type="RefSeq" id="WP_183967921.1">
    <property type="nucleotide sequence ID" value="NZ_BAABBZ010000019.1"/>
</dbReference>